<name>A0A0M2V2J7_9BACT</name>
<evidence type="ECO:0000313" key="2">
    <source>
        <dbReference type="Proteomes" id="UP000034954"/>
    </source>
</evidence>
<keyword evidence="2" id="KW-1185">Reference proteome</keyword>
<dbReference type="AlphaFoldDB" id="A0A0M2V2J7"/>
<organism evidence="1 2">
    <name type="scientific">Candidatus Brocadia fulgida</name>
    <dbReference type="NCBI Taxonomy" id="380242"/>
    <lineage>
        <taxon>Bacteria</taxon>
        <taxon>Pseudomonadati</taxon>
        <taxon>Planctomycetota</taxon>
        <taxon>Candidatus Brocadiia</taxon>
        <taxon>Candidatus Brocadiales</taxon>
        <taxon>Candidatus Brocadiaceae</taxon>
        <taxon>Candidatus Brocadia</taxon>
    </lineage>
</organism>
<gene>
    <name evidence="1" type="ORF">BROFUL_00343</name>
</gene>
<sequence>MISTFTFSVFRVTLRAREDLHLPGYKGSAIRGSFGHTFRKVVCLFGKRDCSGCDISRQCVYAYLFETIADKNDPFLRNRDKAAHPYIIRPPLDEKERYETGEDMVFDLILVGRAVDYLPILRTPSSLWGNRVWAGAGANLPSGNRCPGVKREPSCRLPIRR</sequence>
<protein>
    <recommendedName>
        <fullName evidence="3">CRISPR-associated protein</fullName>
    </recommendedName>
</protein>
<reference evidence="1 2" key="1">
    <citation type="journal article" date="2013" name="BMC Microbiol.">
        <title>Identification of the type II cytochrome c maturation pathway in anammox bacteria by comparative genomics.</title>
        <authorList>
            <person name="Ferousi C."/>
            <person name="Speth D.R."/>
            <person name="Reimann J."/>
            <person name="Op den Camp H.J."/>
            <person name="Allen J.W."/>
            <person name="Keltjens J.T."/>
            <person name="Jetten M.S."/>
        </authorList>
    </citation>
    <scope>NUCLEOTIDE SEQUENCE [LARGE SCALE GENOMIC DNA]</scope>
    <source>
        <strain evidence="1">RU1</strain>
    </source>
</reference>
<proteinExistence type="predicted"/>
<dbReference type="EMBL" id="LAQJ01000043">
    <property type="protein sequence ID" value="KKO20929.1"/>
    <property type="molecule type" value="Genomic_DNA"/>
</dbReference>
<comment type="caution">
    <text evidence="1">The sequence shown here is derived from an EMBL/GenBank/DDBJ whole genome shotgun (WGS) entry which is preliminary data.</text>
</comment>
<evidence type="ECO:0008006" key="3">
    <source>
        <dbReference type="Google" id="ProtNLM"/>
    </source>
</evidence>
<accession>A0A0M2V2J7</accession>
<evidence type="ECO:0000313" key="1">
    <source>
        <dbReference type="EMBL" id="KKO20929.1"/>
    </source>
</evidence>
<dbReference type="Proteomes" id="UP000034954">
    <property type="component" value="Unassembled WGS sequence"/>
</dbReference>